<dbReference type="RefSeq" id="WP_326295393.1">
    <property type="nucleotide sequence ID" value="NZ_JAYLLH010000001.1"/>
</dbReference>
<organism evidence="6 7">
    <name type="scientific">Mesobacterium hydrothermale</name>
    <dbReference type="NCBI Taxonomy" id="3111907"/>
    <lineage>
        <taxon>Bacteria</taxon>
        <taxon>Pseudomonadati</taxon>
        <taxon>Pseudomonadota</taxon>
        <taxon>Alphaproteobacteria</taxon>
        <taxon>Rhodobacterales</taxon>
        <taxon>Roseobacteraceae</taxon>
        <taxon>Mesobacterium</taxon>
    </lineage>
</organism>
<evidence type="ECO:0000256" key="2">
    <source>
        <dbReference type="ARBA" id="ARBA00022692"/>
    </source>
</evidence>
<keyword evidence="3 5" id="KW-1133">Transmembrane helix</keyword>
<evidence type="ECO:0000256" key="1">
    <source>
        <dbReference type="ARBA" id="ARBA00004370"/>
    </source>
</evidence>
<dbReference type="SUPFAM" id="SSF161084">
    <property type="entry name" value="MAPEG domain-like"/>
    <property type="match status" value="1"/>
</dbReference>
<feature type="transmembrane region" description="Helical" evidence="5">
    <location>
        <begin position="85"/>
        <end position="104"/>
    </location>
</feature>
<feature type="transmembrane region" description="Helical" evidence="5">
    <location>
        <begin position="110"/>
        <end position="128"/>
    </location>
</feature>
<dbReference type="InterPro" id="IPR001129">
    <property type="entry name" value="Membr-assoc_MAPEG"/>
</dbReference>
<dbReference type="PANTHER" id="PTHR35371:SF1">
    <property type="entry name" value="BLR7753 PROTEIN"/>
    <property type="match status" value="1"/>
</dbReference>
<accession>A0ABU6HBJ0</accession>
<keyword evidence="2 5" id="KW-0812">Transmembrane</keyword>
<dbReference type="Gene3D" id="1.20.120.550">
    <property type="entry name" value="Membrane associated eicosanoid/glutathione metabolism-like domain"/>
    <property type="match status" value="1"/>
</dbReference>
<comment type="caution">
    <text evidence="6">The sequence shown here is derived from an EMBL/GenBank/DDBJ whole genome shotgun (WGS) entry which is preliminary data.</text>
</comment>
<sequence>MTPELTILTLAALWQVVHFALYSVTAQMQVGSKYALSPRDEPRQLSGKAGRLQRALTNHFESLILFAIAALVTTYSDQATPLTALLSYAYLAARVLYLPAYVWGWTPGRSLIWAVGFGATVVMLVKALT</sequence>
<dbReference type="PANTHER" id="PTHR35371">
    <property type="entry name" value="INNER MEMBRANE PROTEIN"/>
    <property type="match status" value="1"/>
</dbReference>
<dbReference type="EMBL" id="JAYLLH010000001">
    <property type="protein sequence ID" value="MEC3859829.1"/>
    <property type="molecule type" value="Genomic_DNA"/>
</dbReference>
<evidence type="ECO:0000256" key="3">
    <source>
        <dbReference type="ARBA" id="ARBA00022989"/>
    </source>
</evidence>
<dbReference type="Pfam" id="PF01124">
    <property type="entry name" value="MAPEG"/>
    <property type="match status" value="1"/>
</dbReference>
<evidence type="ECO:0000313" key="6">
    <source>
        <dbReference type="EMBL" id="MEC3859829.1"/>
    </source>
</evidence>
<evidence type="ECO:0000256" key="5">
    <source>
        <dbReference type="SAM" id="Phobius"/>
    </source>
</evidence>
<protein>
    <submittedName>
        <fullName evidence="6">MAPEG family protein</fullName>
    </submittedName>
</protein>
<dbReference type="InterPro" id="IPR023352">
    <property type="entry name" value="MAPEG-like_dom_sf"/>
</dbReference>
<evidence type="ECO:0000256" key="4">
    <source>
        <dbReference type="ARBA" id="ARBA00023136"/>
    </source>
</evidence>
<comment type="subcellular location">
    <subcellularLocation>
        <location evidence="1">Membrane</location>
    </subcellularLocation>
</comment>
<reference evidence="6 7" key="1">
    <citation type="submission" date="2024-01" db="EMBL/GenBank/DDBJ databases">
        <title>Mesobacterium rodlantinim sp. nov., isolated from shallow sea hydrothermal systems off Kueishantao Island.</title>
        <authorList>
            <person name="Su Z."/>
            <person name="Tang K."/>
        </authorList>
    </citation>
    <scope>NUCLEOTIDE SEQUENCE [LARGE SCALE GENOMIC DNA]</scope>
    <source>
        <strain evidence="6 7">TK19101</strain>
    </source>
</reference>
<name>A0ABU6HBJ0_9RHOB</name>
<proteinExistence type="predicted"/>
<evidence type="ECO:0000313" key="7">
    <source>
        <dbReference type="Proteomes" id="UP001348149"/>
    </source>
</evidence>
<dbReference type="Proteomes" id="UP001348149">
    <property type="component" value="Unassembled WGS sequence"/>
</dbReference>
<keyword evidence="7" id="KW-1185">Reference proteome</keyword>
<keyword evidence="4 5" id="KW-0472">Membrane</keyword>
<gene>
    <name evidence="6" type="ORF">VK792_00910</name>
</gene>